<feature type="non-terminal residue" evidence="1">
    <location>
        <position position="1"/>
    </location>
</feature>
<name>A0AAV5U6W6_9BILA</name>
<reference evidence="1" key="1">
    <citation type="submission" date="2023-10" db="EMBL/GenBank/DDBJ databases">
        <title>Genome assembly of Pristionchus species.</title>
        <authorList>
            <person name="Yoshida K."/>
            <person name="Sommer R.J."/>
        </authorList>
    </citation>
    <scope>NUCLEOTIDE SEQUENCE</scope>
    <source>
        <strain evidence="1">RS0144</strain>
    </source>
</reference>
<evidence type="ECO:0000313" key="1">
    <source>
        <dbReference type="EMBL" id="GMT02584.1"/>
    </source>
</evidence>
<organism evidence="1 2">
    <name type="scientific">Pristionchus entomophagus</name>
    <dbReference type="NCBI Taxonomy" id="358040"/>
    <lineage>
        <taxon>Eukaryota</taxon>
        <taxon>Metazoa</taxon>
        <taxon>Ecdysozoa</taxon>
        <taxon>Nematoda</taxon>
        <taxon>Chromadorea</taxon>
        <taxon>Rhabditida</taxon>
        <taxon>Rhabditina</taxon>
        <taxon>Diplogasteromorpha</taxon>
        <taxon>Diplogasteroidea</taxon>
        <taxon>Neodiplogasteridae</taxon>
        <taxon>Pristionchus</taxon>
    </lineage>
</organism>
<sequence>EKDKYVRPEFAALDVIAFGSTEICHGQRMIFSNEIDTHILLLNWLLDCTNLDMDVGSYSRERCLMCPA</sequence>
<comment type="caution">
    <text evidence="1">The sequence shown here is derived from an EMBL/GenBank/DDBJ whole genome shotgun (WGS) entry which is preliminary data.</text>
</comment>
<dbReference type="EMBL" id="BTSX01000005">
    <property type="protein sequence ID" value="GMT02584.1"/>
    <property type="molecule type" value="Genomic_DNA"/>
</dbReference>
<proteinExistence type="predicted"/>
<keyword evidence="2" id="KW-1185">Reference proteome</keyword>
<dbReference type="Proteomes" id="UP001432027">
    <property type="component" value="Unassembled WGS sequence"/>
</dbReference>
<gene>
    <name evidence="1" type="ORF">PENTCL1PPCAC_24758</name>
</gene>
<evidence type="ECO:0000313" key="2">
    <source>
        <dbReference type="Proteomes" id="UP001432027"/>
    </source>
</evidence>
<dbReference type="AlphaFoldDB" id="A0AAV5U6W6"/>
<accession>A0AAV5U6W6</accession>
<protein>
    <submittedName>
        <fullName evidence="1">Uncharacterized protein</fullName>
    </submittedName>
</protein>